<evidence type="ECO:0000313" key="2">
    <source>
        <dbReference type="EMBL" id="MCQ8105219.1"/>
    </source>
</evidence>
<reference evidence="2 3" key="1">
    <citation type="submission" date="2022-07" db="EMBL/GenBank/DDBJ databases">
        <title>Methylomonas rivi sp. nov., Methylomonas rosea sp. nov., Methylomonas aureus sp. nov. and Methylomonas subterranea sp. nov., four novel methanotrophs isolated from a freshwater creek and the deep terrestrial subsurface.</title>
        <authorList>
            <person name="Abin C."/>
            <person name="Sankaranarayanan K."/>
            <person name="Garner C."/>
            <person name="Sindelar R."/>
            <person name="Kotary K."/>
            <person name="Garner R."/>
            <person name="Barclay S."/>
            <person name="Lawson P."/>
            <person name="Krumholz L."/>
        </authorList>
    </citation>
    <scope>NUCLEOTIDE SEQUENCE [LARGE SCALE GENOMIC DNA]</scope>
    <source>
        <strain evidence="2 3">SURF-2</strain>
    </source>
</reference>
<gene>
    <name evidence="2" type="ORF">NP590_13980</name>
</gene>
<feature type="domain" description="HEPN" evidence="1">
    <location>
        <begin position="20"/>
        <end position="133"/>
    </location>
</feature>
<evidence type="ECO:0000313" key="3">
    <source>
        <dbReference type="Proteomes" id="UP001524499"/>
    </source>
</evidence>
<evidence type="ECO:0000259" key="1">
    <source>
        <dbReference type="PROSITE" id="PS50910"/>
    </source>
</evidence>
<sequence length="144" mass="16294">MNIPTLAALAKHEGAHYAWLRQSLNDYEMATILQNAKKWDGACYHAQQATEKALKFLLSYAGVTFRHTHSVHDLAKDCNAALTQTVFNDEYIDRFKELTQYTTIARYPTSSNAPVDIITSKQAQAAMQTLTETLLLLENVYETH</sequence>
<dbReference type="RefSeq" id="WP_256603133.1">
    <property type="nucleotide sequence ID" value="NZ_JANIBJ010000026.1"/>
</dbReference>
<comment type="caution">
    <text evidence="2">The sequence shown here is derived from an EMBL/GenBank/DDBJ whole genome shotgun (WGS) entry which is preliminary data.</text>
</comment>
<organism evidence="2 3">
    <name type="scientific">Methylomonas subterranea</name>
    <dbReference type="NCBI Taxonomy" id="2952225"/>
    <lineage>
        <taxon>Bacteria</taxon>
        <taxon>Pseudomonadati</taxon>
        <taxon>Pseudomonadota</taxon>
        <taxon>Gammaproteobacteria</taxon>
        <taxon>Methylococcales</taxon>
        <taxon>Methylococcaceae</taxon>
        <taxon>Methylomonas</taxon>
    </lineage>
</organism>
<dbReference type="PROSITE" id="PS50910">
    <property type="entry name" value="HEPN"/>
    <property type="match status" value="1"/>
</dbReference>
<accession>A0ABT1TIS1</accession>
<dbReference type="EMBL" id="JANIBJ010000026">
    <property type="protein sequence ID" value="MCQ8105219.1"/>
    <property type="molecule type" value="Genomic_DNA"/>
</dbReference>
<proteinExistence type="predicted"/>
<dbReference type="InterPro" id="IPR007842">
    <property type="entry name" value="HEPN_dom"/>
</dbReference>
<keyword evidence="3" id="KW-1185">Reference proteome</keyword>
<dbReference type="Pfam" id="PF05168">
    <property type="entry name" value="HEPN"/>
    <property type="match status" value="1"/>
</dbReference>
<dbReference type="Proteomes" id="UP001524499">
    <property type="component" value="Unassembled WGS sequence"/>
</dbReference>
<dbReference type="SUPFAM" id="SSF81593">
    <property type="entry name" value="Nucleotidyltransferase substrate binding subunit/domain"/>
    <property type="match status" value="1"/>
</dbReference>
<name>A0ABT1TIS1_9GAMM</name>
<protein>
    <submittedName>
        <fullName evidence="2">HEPN domain-containing protein</fullName>
    </submittedName>
</protein>
<dbReference type="Gene3D" id="1.20.120.330">
    <property type="entry name" value="Nucleotidyltransferases domain 2"/>
    <property type="match status" value="1"/>
</dbReference>
<dbReference type="SMART" id="SM00748">
    <property type="entry name" value="HEPN"/>
    <property type="match status" value="1"/>
</dbReference>